<protein>
    <submittedName>
        <fullName evidence="1">Uncharacterized protein</fullName>
    </submittedName>
</protein>
<gene>
    <name evidence="1" type="ORF">MSG28_005869</name>
</gene>
<name>A0ACC0L0N4_CHOFU</name>
<evidence type="ECO:0000313" key="1">
    <source>
        <dbReference type="EMBL" id="KAI8442338.1"/>
    </source>
</evidence>
<accession>A0ACC0L0N4</accession>
<keyword evidence="2" id="KW-1185">Reference proteome</keyword>
<sequence length="238" mass="25000">MERWVGKTAVVTGASAGIGAVISVQLADAGLRVVGLARRPDLVDNLNAEVTGKGKIYGKRCDIAKTEEIAEAFSWVEEQLGGVDLLVNNAGLLVQGHITEMCSNPVSDESVQRMIDINVKGVVLCSRRAVASMKRRDVHGHIVNINSMVGHFVPSVPIFAVYTSSKHAVTAFTTALADELGHTKARIKTTSISPGLVDTAMAVGLLDGIMTAPPMLKAADVASAVLYAVSTPPDVNVS</sequence>
<dbReference type="Proteomes" id="UP001064048">
    <property type="component" value="Chromosome 9"/>
</dbReference>
<dbReference type="EMBL" id="CM046109">
    <property type="protein sequence ID" value="KAI8442338.1"/>
    <property type="molecule type" value="Genomic_DNA"/>
</dbReference>
<proteinExistence type="predicted"/>
<comment type="caution">
    <text evidence="1">The sequence shown here is derived from an EMBL/GenBank/DDBJ whole genome shotgun (WGS) entry which is preliminary data.</text>
</comment>
<organism evidence="1 2">
    <name type="scientific">Choristoneura fumiferana</name>
    <name type="common">Spruce budworm moth</name>
    <name type="synonym">Archips fumiferana</name>
    <dbReference type="NCBI Taxonomy" id="7141"/>
    <lineage>
        <taxon>Eukaryota</taxon>
        <taxon>Metazoa</taxon>
        <taxon>Ecdysozoa</taxon>
        <taxon>Arthropoda</taxon>
        <taxon>Hexapoda</taxon>
        <taxon>Insecta</taxon>
        <taxon>Pterygota</taxon>
        <taxon>Neoptera</taxon>
        <taxon>Endopterygota</taxon>
        <taxon>Lepidoptera</taxon>
        <taxon>Glossata</taxon>
        <taxon>Ditrysia</taxon>
        <taxon>Tortricoidea</taxon>
        <taxon>Tortricidae</taxon>
        <taxon>Tortricinae</taxon>
        <taxon>Choristoneura</taxon>
    </lineage>
</organism>
<evidence type="ECO:0000313" key="2">
    <source>
        <dbReference type="Proteomes" id="UP001064048"/>
    </source>
</evidence>
<reference evidence="1 2" key="1">
    <citation type="journal article" date="2022" name="Genome Biol. Evol.">
        <title>The Spruce Budworm Genome: Reconstructing the Evolutionary History of Antifreeze Proteins.</title>
        <authorList>
            <person name="Beliveau C."/>
            <person name="Gagne P."/>
            <person name="Picq S."/>
            <person name="Vernygora O."/>
            <person name="Keeling C.I."/>
            <person name="Pinkney K."/>
            <person name="Doucet D."/>
            <person name="Wen F."/>
            <person name="Johnston J.S."/>
            <person name="Maaroufi H."/>
            <person name="Boyle B."/>
            <person name="Laroche J."/>
            <person name="Dewar K."/>
            <person name="Juretic N."/>
            <person name="Blackburn G."/>
            <person name="Nisole A."/>
            <person name="Brunet B."/>
            <person name="Brandao M."/>
            <person name="Lumley L."/>
            <person name="Duan J."/>
            <person name="Quan G."/>
            <person name="Lucarotti C.J."/>
            <person name="Roe A.D."/>
            <person name="Sperling F.A.H."/>
            <person name="Levesque R.C."/>
            <person name="Cusson M."/>
        </authorList>
    </citation>
    <scope>NUCLEOTIDE SEQUENCE [LARGE SCALE GENOMIC DNA]</scope>
    <source>
        <strain evidence="1">Glfc:IPQL:Cfum</strain>
    </source>
</reference>